<keyword evidence="6" id="KW-1185">Reference proteome</keyword>
<dbReference type="Gene3D" id="1.25.40.20">
    <property type="entry name" value="Ankyrin repeat-containing domain"/>
    <property type="match status" value="1"/>
</dbReference>
<evidence type="ECO:0000313" key="6">
    <source>
        <dbReference type="Proteomes" id="UP001347796"/>
    </source>
</evidence>
<dbReference type="Proteomes" id="UP001347796">
    <property type="component" value="Unassembled WGS sequence"/>
</dbReference>
<name>A0AAN8JYF7_PATCE</name>
<proteinExistence type="predicted"/>
<evidence type="ECO:0000256" key="3">
    <source>
        <dbReference type="PROSITE-ProRule" id="PRU00023"/>
    </source>
</evidence>
<feature type="compositionally biased region" description="Basic and acidic residues" evidence="4">
    <location>
        <begin position="123"/>
        <end position="143"/>
    </location>
</feature>
<dbReference type="PANTHER" id="PTHR24171">
    <property type="entry name" value="ANKYRIN REPEAT DOMAIN-CONTAINING PROTEIN 39-RELATED"/>
    <property type="match status" value="1"/>
</dbReference>
<dbReference type="SUPFAM" id="SSF48403">
    <property type="entry name" value="Ankyrin repeat"/>
    <property type="match status" value="1"/>
</dbReference>
<dbReference type="EMBL" id="JAZGQO010000003">
    <property type="protein sequence ID" value="KAK6188444.1"/>
    <property type="molecule type" value="Genomic_DNA"/>
</dbReference>
<dbReference type="PROSITE" id="PS50088">
    <property type="entry name" value="ANK_REPEAT"/>
    <property type="match status" value="2"/>
</dbReference>
<feature type="region of interest" description="Disordered" evidence="4">
    <location>
        <begin position="123"/>
        <end position="144"/>
    </location>
</feature>
<sequence length="260" mass="29155">MPPKKTVPAKGVAKTQSKTATIPNKAGNKAKSSSTPAAPKKNATSAVKGKPVTNKNSPNVAKPKEKVWTKEDEAACKIQNKVRQFLGKKALQRKLKEKEEYEELMVKLEKEAFVQMVKMQQEEIDRQMKKEDEERKRKKEEAKRKKRMLEAAYDGDIDSIEAILQEVKDLDDKNNIGHDVIGKSIRNKHLQAMIECEDANENTPLSEAASGGHTETIKFLLDHEADPNTKGQFQRTPLYRAAFAGHLEPCQILLQNGADP</sequence>
<protein>
    <submittedName>
        <fullName evidence="5">Uncharacterized protein</fullName>
    </submittedName>
</protein>
<evidence type="ECO:0000256" key="1">
    <source>
        <dbReference type="ARBA" id="ARBA00022737"/>
    </source>
</evidence>
<evidence type="ECO:0000256" key="2">
    <source>
        <dbReference type="ARBA" id="ARBA00023043"/>
    </source>
</evidence>
<keyword evidence="2 3" id="KW-0040">ANK repeat</keyword>
<reference evidence="5 6" key="1">
    <citation type="submission" date="2024-01" db="EMBL/GenBank/DDBJ databases">
        <title>The genome of the rayed Mediterranean limpet Patella caerulea (Linnaeus, 1758).</title>
        <authorList>
            <person name="Anh-Thu Weber A."/>
            <person name="Halstead-Nussloch G."/>
        </authorList>
    </citation>
    <scope>NUCLEOTIDE SEQUENCE [LARGE SCALE GENOMIC DNA]</scope>
    <source>
        <strain evidence="5">AATW-2023a</strain>
        <tissue evidence="5">Whole specimen</tissue>
    </source>
</reference>
<dbReference type="PROSITE" id="PS50297">
    <property type="entry name" value="ANK_REP_REGION"/>
    <property type="match status" value="2"/>
</dbReference>
<feature type="region of interest" description="Disordered" evidence="4">
    <location>
        <begin position="1"/>
        <end position="68"/>
    </location>
</feature>
<dbReference type="InterPro" id="IPR036770">
    <property type="entry name" value="Ankyrin_rpt-contain_sf"/>
</dbReference>
<evidence type="ECO:0000313" key="5">
    <source>
        <dbReference type="EMBL" id="KAK6188444.1"/>
    </source>
</evidence>
<comment type="caution">
    <text evidence="5">The sequence shown here is derived from an EMBL/GenBank/DDBJ whole genome shotgun (WGS) entry which is preliminary data.</text>
</comment>
<dbReference type="InterPro" id="IPR002110">
    <property type="entry name" value="Ankyrin_rpt"/>
</dbReference>
<feature type="repeat" description="ANK" evidence="3">
    <location>
        <begin position="200"/>
        <end position="232"/>
    </location>
</feature>
<gene>
    <name evidence="5" type="ORF">SNE40_004615</name>
</gene>
<evidence type="ECO:0000256" key="4">
    <source>
        <dbReference type="SAM" id="MobiDB-lite"/>
    </source>
</evidence>
<accession>A0AAN8JYF7</accession>
<dbReference type="AlphaFoldDB" id="A0AAN8JYF7"/>
<dbReference type="PROSITE" id="PS50096">
    <property type="entry name" value="IQ"/>
    <property type="match status" value="1"/>
</dbReference>
<dbReference type="Pfam" id="PF12796">
    <property type="entry name" value="Ank_2"/>
    <property type="match status" value="1"/>
</dbReference>
<organism evidence="5 6">
    <name type="scientific">Patella caerulea</name>
    <name type="common">Rayed Mediterranean limpet</name>
    <dbReference type="NCBI Taxonomy" id="87958"/>
    <lineage>
        <taxon>Eukaryota</taxon>
        <taxon>Metazoa</taxon>
        <taxon>Spiralia</taxon>
        <taxon>Lophotrochozoa</taxon>
        <taxon>Mollusca</taxon>
        <taxon>Gastropoda</taxon>
        <taxon>Patellogastropoda</taxon>
        <taxon>Patelloidea</taxon>
        <taxon>Patellidae</taxon>
        <taxon>Patella</taxon>
    </lineage>
</organism>
<feature type="repeat" description="ANK" evidence="3">
    <location>
        <begin position="233"/>
        <end position="260"/>
    </location>
</feature>
<dbReference type="SMART" id="SM00248">
    <property type="entry name" value="ANK"/>
    <property type="match status" value="3"/>
</dbReference>
<dbReference type="PANTHER" id="PTHR24171:SF9">
    <property type="entry name" value="ANKYRIN REPEAT DOMAIN-CONTAINING PROTEIN 39"/>
    <property type="match status" value="1"/>
</dbReference>
<keyword evidence="1" id="KW-0677">Repeat</keyword>